<name>A0A3L6GAC4_MAIZE</name>
<keyword evidence="1" id="KW-0812">Transmembrane</keyword>
<comment type="caution">
    <text evidence="2">The sequence shown here is derived from an EMBL/GenBank/DDBJ whole genome shotgun (WGS) entry which is preliminary data.</text>
</comment>
<evidence type="ECO:0000256" key="1">
    <source>
        <dbReference type="SAM" id="Phobius"/>
    </source>
</evidence>
<gene>
    <name evidence="2" type="ORF">Zm00014a_021897</name>
</gene>
<protein>
    <submittedName>
        <fullName evidence="2">Uncharacterized protein</fullName>
    </submittedName>
</protein>
<keyword evidence="1" id="KW-1133">Transmembrane helix</keyword>
<organism evidence="2 3">
    <name type="scientific">Zea mays</name>
    <name type="common">Maize</name>
    <dbReference type="NCBI Taxonomy" id="4577"/>
    <lineage>
        <taxon>Eukaryota</taxon>
        <taxon>Viridiplantae</taxon>
        <taxon>Streptophyta</taxon>
        <taxon>Embryophyta</taxon>
        <taxon>Tracheophyta</taxon>
        <taxon>Spermatophyta</taxon>
        <taxon>Magnoliopsida</taxon>
        <taxon>Liliopsida</taxon>
        <taxon>Poales</taxon>
        <taxon>Poaceae</taxon>
        <taxon>PACMAD clade</taxon>
        <taxon>Panicoideae</taxon>
        <taxon>Andropogonodae</taxon>
        <taxon>Andropogoneae</taxon>
        <taxon>Tripsacinae</taxon>
        <taxon>Zea</taxon>
    </lineage>
</organism>
<accession>A0A3L6GAC4</accession>
<dbReference type="EMBL" id="NCVQ01000002">
    <property type="protein sequence ID" value="PWZ45513.1"/>
    <property type="molecule type" value="Genomic_DNA"/>
</dbReference>
<proteinExistence type="predicted"/>
<reference evidence="2 3" key="1">
    <citation type="journal article" date="2018" name="Nat. Genet.">
        <title>Extensive intraspecific gene order and gene structural variations between Mo17 and other maize genomes.</title>
        <authorList>
            <person name="Sun S."/>
            <person name="Zhou Y."/>
            <person name="Chen J."/>
            <person name="Shi J."/>
            <person name="Zhao H."/>
            <person name="Zhao H."/>
            <person name="Song W."/>
            <person name="Zhang M."/>
            <person name="Cui Y."/>
            <person name="Dong X."/>
            <person name="Liu H."/>
            <person name="Ma X."/>
            <person name="Jiao Y."/>
            <person name="Wang B."/>
            <person name="Wei X."/>
            <person name="Stein J.C."/>
            <person name="Glaubitz J.C."/>
            <person name="Lu F."/>
            <person name="Yu G."/>
            <person name="Liang C."/>
            <person name="Fengler K."/>
            <person name="Li B."/>
            <person name="Rafalski A."/>
            <person name="Schnable P.S."/>
            <person name="Ware D.H."/>
            <person name="Buckler E.S."/>
            <person name="Lai J."/>
        </authorList>
    </citation>
    <scope>NUCLEOTIDE SEQUENCE [LARGE SCALE GENOMIC DNA]</scope>
    <source>
        <strain evidence="3">cv. Missouri 17</strain>
        <tissue evidence="2">Seedling</tissue>
    </source>
</reference>
<dbReference type="AlphaFoldDB" id="A0A3L6GAC4"/>
<feature type="transmembrane region" description="Helical" evidence="1">
    <location>
        <begin position="44"/>
        <end position="60"/>
    </location>
</feature>
<dbReference type="Proteomes" id="UP000251960">
    <property type="component" value="Chromosome 10"/>
</dbReference>
<evidence type="ECO:0000313" key="3">
    <source>
        <dbReference type="Proteomes" id="UP000251960"/>
    </source>
</evidence>
<sequence>MGRVWRASPRHDPFNSVWVNPARALCGAWAEAASRSAGPARHDFFILQIYIYIYIYIYNLY</sequence>
<keyword evidence="1" id="KW-0472">Membrane</keyword>
<evidence type="ECO:0000313" key="2">
    <source>
        <dbReference type="EMBL" id="PWZ45513.1"/>
    </source>
</evidence>